<evidence type="ECO:0000259" key="1">
    <source>
        <dbReference type="PROSITE" id="PS50003"/>
    </source>
</evidence>
<dbReference type="InterPro" id="IPR001849">
    <property type="entry name" value="PH_domain"/>
</dbReference>
<dbReference type="WBParaSite" id="nRc.2.0.1.t27698-RA">
    <property type="protein sequence ID" value="nRc.2.0.1.t27698-RA"/>
    <property type="gene ID" value="nRc.2.0.1.g27698"/>
</dbReference>
<reference evidence="3" key="1">
    <citation type="submission" date="2022-11" db="UniProtKB">
        <authorList>
            <consortium name="WormBaseParasite"/>
        </authorList>
    </citation>
    <scope>IDENTIFICATION</scope>
</reference>
<dbReference type="InterPro" id="IPR001605">
    <property type="entry name" value="PH_dom-spectrin-type"/>
</dbReference>
<dbReference type="PRINTS" id="PR00683">
    <property type="entry name" value="SPECTRINPH"/>
</dbReference>
<evidence type="ECO:0000313" key="2">
    <source>
        <dbReference type="Proteomes" id="UP000887565"/>
    </source>
</evidence>
<accession>A0A915JNM2</accession>
<name>A0A915JNM2_ROMCU</name>
<organism evidence="2 3">
    <name type="scientific">Romanomermis culicivorax</name>
    <name type="common">Nematode worm</name>
    <dbReference type="NCBI Taxonomy" id="13658"/>
    <lineage>
        <taxon>Eukaryota</taxon>
        <taxon>Metazoa</taxon>
        <taxon>Ecdysozoa</taxon>
        <taxon>Nematoda</taxon>
        <taxon>Enoplea</taxon>
        <taxon>Dorylaimia</taxon>
        <taxon>Mermithida</taxon>
        <taxon>Mermithoidea</taxon>
        <taxon>Mermithidae</taxon>
        <taxon>Romanomermis</taxon>
    </lineage>
</organism>
<dbReference type="AlphaFoldDB" id="A0A915JNM2"/>
<dbReference type="PANTHER" id="PTHR37283">
    <property type="entry name" value="PH DOMAIN-CONTAINING PROTEIN YHR131C"/>
    <property type="match status" value="1"/>
</dbReference>
<dbReference type="PANTHER" id="PTHR37283:SF1">
    <property type="entry name" value="PH DOMAIN-CONTAINING PROTEIN YHR131C"/>
    <property type="match status" value="1"/>
</dbReference>
<dbReference type="Gene3D" id="2.30.29.30">
    <property type="entry name" value="Pleckstrin-homology domain (PH domain)/Phosphotyrosine-binding domain (PTB)"/>
    <property type="match status" value="1"/>
</dbReference>
<protein>
    <submittedName>
        <fullName evidence="3">PH domain-containing protein</fullName>
    </submittedName>
</protein>
<dbReference type="OMA" id="KAGYLEC"/>
<dbReference type="GO" id="GO:0005543">
    <property type="term" value="F:phospholipid binding"/>
    <property type="evidence" value="ECO:0007669"/>
    <property type="project" value="InterPro"/>
</dbReference>
<dbReference type="SUPFAM" id="SSF50729">
    <property type="entry name" value="PH domain-like"/>
    <property type="match status" value="1"/>
</dbReference>
<evidence type="ECO:0000313" key="3">
    <source>
        <dbReference type="WBParaSite" id="nRc.2.0.1.t27698-RA"/>
    </source>
</evidence>
<dbReference type="PROSITE" id="PS50003">
    <property type="entry name" value="PH_DOMAIN"/>
    <property type="match status" value="1"/>
</dbReference>
<keyword evidence="2" id="KW-1185">Reference proteome</keyword>
<sequence>KISGNSSAVAVNGVGSIVPIARSPSTHSAQSSVAGAGQSAVSDYPSAASYRKPVRRTATFSTRRQTTTIKKSDLFDDLLSIEKAGYLECKQTLQSGGKRAAVRSWKMYYTVLCGQLICFFKDEQQFASRNALRSPLYILGAQCRPAPEYHKKKNVIRL</sequence>
<proteinExistence type="predicted"/>
<dbReference type="InterPro" id="IPR011993">
    <property type="entry name" value="PH-like_dom_sf"/>
</dbReference>
<dbReference type="Proteomes" id="UP000887565">
    <property type="component" value="Unplaced"/>
</dbReference>
<feature type="domain" description="PH" evidence="1">
    <location>
        <begin position="80"/>
        <end position="158"/>
    </location>
</feature>